<name>A0A239TKP7_9STAP</name>
<keyword evidence="3" id="KW-1185">Reference proteome</keyword>
<dbReference type="EMBL" id="BKAR01000023">
    <property type="protein sequence ID" value="GEP85221.1"/>
    <property type="molecule type" value="Genomic_DNA"/>
</dbReference>
<evidence type="ECO:0000259" key="1">
    <source>
        <dbReference type="Pfam" id="PF00534"/>
    </source>
</evidence>
<reference evidence="2 3" key="1">
    <citation type="submission" date="2019-07" db="EMBL/GenBank/DDBJ databases">
        <title>Whole genome shotgun sequence of Staphylococcus piscifermentans NBRC 109625.</title>
        <authorList>
            <person name="Hosoyama A."/>
            <person name="Uohara A."/>
            <person name="Ohji S."/>
            <person name="Ichikawa N."/>
        </authorList>
    </citation>
    <scope>NUCLEOTIDE SEQUENCE [LARGE SCALE GENOMIC DNA]</scope>
    <source>
        <strain evidence="2 3">NBRC 109625</strain>
    </source>
</reference>
<comment type="caution">
    <text evidence="2">The sequence shown here is derived from an EMBL/GenBank/DDBJ whole genome shotgun (WGS) entry which is preliminary data.</text>
</comment>
<evidence type="ECO:0000313" key="3">
    <source>
        <dbReference type="Proteomes" id="UP000321736"/>
    </source>
</evidence>
<protein>
    <submittedName>
        <fullName evidence="2">Glycosyl transferase family 1</fullName>
    </submittedName>
</protein>
<dbReference type="Proteomes" id="UP000321736">
    <property type="component" value="Unassembled WGS sequence"/>
</dbReference>
<dbReference type="PANTHER" id="PTHR12526:SF630">
    <property type="entry name" value="GLYCOSYLTRANSFERASE"/>
    <property type="match status" value="1"/>
</dbReference>
<proteinExistence type="predicted"/>
<dbReference type="GO" id="GO:0016757">
    <property type="term" value="F:glycosyltransferase activity"/>
    <property type="evidence" value="ECO:0007669"/>
    <property type="project" value="InterPro"/>
</dbReference>
<dbReference type="Gene3D" id="3.40.50.2000">
    <property type="entry name" value="Glycogen Phosphorylase B"/>
    <property type="match status" value="3"/>
</dbReference>
<accession>A0A239TKP7</accession>
<dbReference type="SUPFAM" id="SSF53756">
    <property type="entry name" value="UDP-Glycosyltransferase/glycogen phosphorylase"/>
    <property type="match status" value="1"/>
</dbReference>
<dbReference type="AlphaFoldDB" id="A0A239TKP7"/>
<dbReference type="PANTHER" id="PTHR12526">
    <property type="entry name" value="GLYCOSYLTRANSFERASE"/>
    <property type="match status" value="1"/>
</dbReference>
<dbReference type="OrthoDB" id="570545at2"/>
<feature type="domain" description="Glycosyl transferase family 1" evidence="1">
    <location>
        <begin position="317"/>
        <end position="481"/>
    </location>
</feature>
<dbReference type="InterPro" id="IPR001296">
    <property type="entry name" value="Glyco_trans_1"/>
</dbReference>
<keyword evidence="2" id="KW-0808">Transferase</keyword>
<dbReference type="Pfam" id="PF00534">
    <property type="entry name" value="Glycos_transf_1"/>
    <property type="match status" value="1"/>
</dbReference>
<dbReference type="RefSeq" id="WP_095103312.1">
    <property type="nucleotide sequence ID" value="NZ_BKAR01000023.1"/>
</dbReference>
<evidence type="ECO:0000313" key="2">
    <source>
        <dbReference type="EMBL" id="GEP85221.1"/>
    </source>
</evidence>
<organism evidence="2 3">
    <name type="scientific">Staphylococcus piscifermentans</name>
    <dbReference type="NCBI Taxonomy" id="70258"/>
    <lineage>
        <taxon>Bacteria</taxon>
        <taxon>Bacillati</taxon>
        <taxon>Bacillota</taxon>
        <taxon>Bacilli</taxon>
        <taxon>Bacillales</taxon>
        <taxon>Staphylococcaceae</taxon>
        <taxon>Staphylococcus</taxon>
    </lineage>
</organism>
<sequence length="501" mass="59184">MIYTITSTLPKFHAGRTKALLKRIDFIQDKLKRKQTILTTNYDPNYRDVYQSFEERGLLKSNIPIINLYEWLSDYNVYNIRKTKFKKQKIYKPQPIRISNYEEKEDEKRNAIRYYDKDTGKYLMYRQFFPESDIIKFEDYFVDGVRHKIERHEFNMYGYLHRISNFSRKLNKKIEDQFYDLDGNIYCRRFFNEDENNRINSILVYKNGRVEKGFNNEKDLFTYFFDHIFEDGDTVFDDARLLDKSLLDCNKKVKPIMVLHNTHLEGNKIKGSYRTALFNSDKVFKYIVLTHHQKEDIQSELDIPDDKFAVIPHFIEKSKAAKSEKKNRFIYMGRFAPEKQIPHIIEAYKIFKDKGYATKLVLFGAGIGEERQAIEKLIQDYHLEDDVTIEAFTENPLEAFRESKASLLTSRREGFGLTVMESINEGCPVIAYDVKYGPREIIENGKNGYIVEVDNIQGVADAMVSVIEHPLQHVKTKKTLTEKAAIKNFKQLFKEIDNSKP</sequence>
<gene>
    <name evidence="2" type="ORF">SPI02_18060</name>
</gene>